<dbReference type="AlphaFoldDB" id="A0A368F868"/>
<dbReference type="EMBL" id="JOJR01002687">
    <property type="protein sequence ID" value="RCN28364.1"/>
    <property type="molecule type" value="Genomic_DNA"/>
</dbReference>
<keyword evidence="3" id="KW-1185">Reference proteome</keyword>
<proteinExistence type="predicted"/>
<name>A0A368F868_ANCCA</name>
<evidence type="ECO:0000256" key="1">
    <source>
        <dbReference type="SAM" id="MobiDB-lite"/>
    </source>
</evidence>
<evidence type="ECO:0000313" key="2">
    <source>
        <dbReference type="EMBL" id="RCN28364.1"/>
    </source>
</evidence>
<sequence>MRRTPHSKKSLPMILSTKRRMETVAQKRRLRMVVKILLVTTAARISTGIPGDGLRPMKPSVAPRLRPPPHLEPSLQKAAANLPQPGNLSRLQISQAGFRHSCNIMSF</sequence>
<reference evidence="2 3" key="1">
    <citation type="submission" date="2014-10" db="EMBL/GenBank/DDBJ databases">
        <title>Draft genome of the hookworm Ancylostoma caninum.</title>
        <authorList>
            <person name="Mitreva M."/>
        </authorList>
    </citation>
    <scope>NUCLEOTIDE SEQUENCE [LARGE SCALE GENOMIC DNA]</scope>
    <source>
        <strain evidence="2 3">Baltimore</strain>
    </source>
</reference>
<feature type="region of interest" description="Disordered" evidence="1">
    <location>
        <begin position="48"/>
        <end position="73"/>
    </location>
</feature>
<comment type="caution">
    <text evidence="2">The sequence shown here is derived from an EMBL/GenBank/DDBJ whole genome shotgun (WGS) entry which is preliminary data.</text>
</comment>
<dbReference type="Proteomes" id="UP000252519">
    <property type="component" value="Unassembled WGS sequence"/>
</dbReference>
<gene>
    <name evidence="2" type="ORF">ANCCAN_25893</name>
</gene>
<accession>A0A368F868</accession>
<organism evidence="2 3">
    <name type="scientific">Ancylostoma caninum</name>
    <name type="common">Dog hookworm</name>
    <dbReference type="NCBI Taxonomy" id="29170"/>
    <lineage>
        <taxon>Eukaryota</taxon>
        <taxon>Metazoa</taxon>
        <taxon>Ecdysozoa</taxon>
        <taxon>Nematoda</taxon>
        <taxon>Chromadorea</taxon>
        <taxon>Rhabditida</taxon>
        <taxon>Rhabditina</taxon>
        <taxon>Rhabditomorpha</taxon>
        <taxon>Strongyloidea</taxon>
        <taxon>Ancylostomatidae</taxon>
        <taxon>Ancylostomatinae</taxon>
        <taxon>Ancylostoma</taxon>
    </lineage>
</organism>
<protein>
    <submittedName>
        <fullName evidence="2">Uncharacterized protein</fullName>
    </submittedName>
</protein>
<evidence type="ECO:0000313" key="3">
    <source>
        <dbReference type="Proteomes" id="UP000252519"/>
    </source>
</evidence>